<evidence type="ECO:0000256" key="2">
    <source>
        <dbReference type="ARBA" id="ARBA00022737"/>
    </source>
</evidence>
<keyword evidence="6" id="KW-1185">Reference proteome</keyword>
<accession>A0AAN8G7R0</accession>
<dbReference type="Pfam" id="PF00560">
    <property type="entry name" value="LRR_1"/>
    <property type="match status" value="1"/>
</dbReference>
<feature type="compositionally biased region" description="Basic residues" evidence="3">
    <location>
        <begin position="455"/>
        <end position="466"/>
    </location>
</feature>
<dbReference type="PRINTS" id="PR00019">
    <property type="entry name" value="LEURICHRPT"/>
</dbReference>
<dbReference type="GO" id="GO:0005737">
    <property type="term" value="C:cytoplasm"/>
    <property type="evidence" value="ECO:0007669"/>
    <property type="project" value="TreeGrafter"/>
</dbReference>
<sequence length="861" mass="97661">MSGFPLSSISEIPHLRLQVTTNSKGQRQIDLSDRKLGIIPTDVFTFTHIQVLKLSNNEITHLSSSISHLRSLKVLHLDKNRLSEITETLVNCKQLAELNLSVNCLQVLPSSLCSLTKLRILEVANNQLEHLPHDIGKLHDLRHLVLHDNKLWFLPFSITNFHKLWSLQLAGNLFDHIPMPVCQLTSLHTLNFARNRLMDLPPDFDRLGNLRELNLSHNRFTSVGTMIIRLEQLKYLNMSHNRLQALPVEMQRLRHLKVLHVQNNQIQSIANVFPNVQFLNLANNDLKIMSVSQMLKMVNLNISNNQLEVLPQGLSLLRNLKFLHLNKNLLREVTPDIGHLRKLETLDLSDNKLTTLPMVVYKIQTLKSFNIHGNNIAPLAPGTLEPIHRDSTEDSTRLSDLVKIPDPEEPAMILPEKSRKSTKTYSENFIMKPNETQDVNSRPSTAPDQKSFSFFKRKAGKSKSKSHLTTDSRSHHTLGYSITKSKSRRQNNASWDLNKTLTSHASLETLPGLEEMKSYASPAMTRNHSESNLNMAPHESMNILSTAEFQIDEIHADFSSEDEHFNDNHSNNSFVSKPSLQAITRRLVTADIPAYKSNNNIRESHRDNTGQWYLGKGHDPNKVESQHVTDYNLLGVCTELETMMSKKLLHPALILNTGLSKRFNEKVLKKTDDGLWRMSMDEEDDHVKADDGVYGIEYSPIETFTITENGGHYVSNYDGNIQVVVPTRAVNTTVHSTIQVLKINEKVLSQVQQLNRFANNVLHIGPIVMLQLLEEVNFDSQVKVTIPAPRSVKGHLILLTIQGDNTCIPSSSGYQYNRGLVTFNTWHFTRRVAIVTKAKCKYKACKSMEQILQCLGLVDGV</sequence>
<dbReference type="InterPro" id="IPR055414">
    <property type="entry name" value="LRR_R13L4/SHOC2-like"/>
</dbReference>
<dbReference type="FunFam" id="3.80.10.10:FF:001164">
    <property type="entry name" value="GH01279p"/>
    <property type="match status" value="1"/>
</dbReference>
<dbReference type="SMART" id="SM00364">
    <property type="entry name" value="LRR_BAC"/>
    <property type="match status" value="9"/>
</dbReference>
<evidence type="ECO:0000259" key="4">
    <source>
        <dbReference type="Pfam" id="PF23598"/>
    </source>
</evidence>
<evidence type="ECO:0000313" key="6">
    <source>
        <dbReference type="Proteomes" id="UP001347796"/>
    </source>
</evidence>
<dbReference type="SUPFAM" id="SSF52058">
    <property type="entry name" value="L domain-like"/>
    <property type="match status" value="2"/>
</dbReference>
<proteinExistence type="predicted"/>
<reference evidence="5 6" key="1">
    <citation type="submission" date="2024-01" db="EMBL/GenBank/DDBJ databases">
        <title>The genome of the rayed Mediterranean limpet Patella caerulea (Linnaeus, 1758).</title>
        <authorList>
            <person name="Anh-Thu Weber A."/>
            <person name="Halstead-Nussloch G."/>
        </authorList>
    </citation>
    <scope>NUCLEOTIDE SEQUENCE [LARGE SCALE GENOMIC DNA]</scope>
    <source>
        <strain evidence="5">AATW-2023a</strain>
        <tissue evidence="5">Whole specimen</tissue>
    </source>
</reference>
<dbReference type="InterPro" id="IPR001611">
    <property type="entry name" value="Leu-rich_rpt"/>
</dbReference>
<evidence type="ECO:0000313" key="5">
    <source>
        <dbReference type="EMBL" id="KAK6167425.1"/>
    </source>
</evidence>
<dbReference type="PROSITE" id="PS51450">
    <property type="entry name" value="LRR"/>
    <property type="match status" value="4"/>
</dbReference>
<comment type="caution">
    <text evidence="5">The sequence shown here is derived from an EMBL/GenBank/DDBJ whole genome shotgun (WGS) entry which is preliminary data.</text>
</comment>
<keyword evidence="1" id="KW-0433">Leucine-rich repeat</keyword>
<dbReference type="Pfam" id="PF13855">
    <property type="entry name" value="LRR_8"/>
    <property type="match status" value="1"/>
</dbReference>
<protein>
    <recommendedName>
        <fullName evidence="4">Disease resistance R13L4/SHOC-2-like LRR domain-containing protein</fullName>
    </recommendedName>
</protein>
<dbReference type="InterPro" id="IPR050216">
    <property type="entry name" value="LRR_domain-containing"/>
</dbReference>
<dbReference type="Pfam" id="PF23598">
    <property type="entry name" value="LRR_14"/>
    <property type="match status" value="1"/>
</dbReference>
<dbReference type="PANTHER" id="PTHR48051:SF1">
    <property type="entry name" value="RAS SUPPRESSOR PROTEIN 1"/>
    <property type="match status" value="1"/>
</dbReference>
<dbReference type="Gene3D" id="3.80.10.10">
    <property type="entry name" value="Ribonuclease Inhibitor"/>
    <property type="match status" value="3"/>
</dbReference>
<dbReference type="AlphaFoldDB" id="A0AAN8G7R0"/>
<dbReference type="SMART" id="SM00369">
    <property type="entry name" value="LRR_TYP"/>
    <property type="match status" value="12"/>
</dbReference>
<name>A0AAN8G7R0_PATCE</name>
<organism evidence="5 6">
    <name type="scientific">Patella caerulea</name>
    <name type="common">Rayed Mediterranean limpet</name>
    <dbReference type="NCBI Taxonomy" id="87958"/>
    <lineage>
        <taxon>Eukaryota</taxon>
        <taxon>Metazoa</taxon>
        <taxon>Spiralia</taxon>
        <taxon>Lophotrochozoa</taxon>
        <taxon>Mollusca</taxon>
        <taxon>Gastropoda</taxon>
        <taxon>Patellogastropoda</taxon>
        <taxon>Patelloidea</taxon>
        <taxon>Patellidae</taxon>
        <taxon>Patella</taxon>
    </lineage>
</organism>
<evidence type="ECO:0000256" key="1">
    <source>
        <dbReference type="ARBA" id="ARBA00022614"/>
    </source>
</evidence>
<feature type="compositionally biased region" description="Polar residues" evidence="3">
    <location>
        <begin position="434"/>
        <end position="452"/>
    </location>
</feature>
<dbReference type="InterPro" id="IPR032675">
    <property type="entry name" value="LRR_dom_sf"/>
</dbReference>
<feature type="compositionally biased region" description="Polar residues" evidence="3">
    <location>
        <begin position="480"/>
        <end position="497"/>
    </location>
</feature>
<dbReference type="PANTHER" id="PTHR48051">
    <property type="match status" value="1"/>
</dbReference>
<feature type="domain" description="Disease resistance R13L4/SHOC-2-like LRR" evidence="4">
    <location>
        <begin position="111"/>
        <end position="216"/>
    </location>
</feature>
<evidence type="ECO:0000256" key="3">
    <source>
        <dbReference type="SAM" id="MobiDB-lite"/>
    </source>
</evidence>
<dbReference type="EMBL" id="JAZGQO010000018">
    <property type="protein sequence ID" value="KAK6167425.1"/>
    <property type="molecule type" value="Genomic_DNA"/>
</dbReference>
<dbReference type="Proteomes" id="UP001347796">
    <property type="component" value="Unassembled WGS sequence"/>
</dbReference>
<feature type="region of interest" description="Disordered" evidence="3">
    <location>
        <begin position="430"/>
        <end position="497"/>
    </location>
</feature>
<keyword evidence="2" id="KW-0677">Repeat</keyword>
<dbReference type="Gene3D" id="2.60.220.30">
    <property type="match status" value="1"/>
</dbReference>
<dbReference type="InterPro" id="IPR003591">
    <property type="entry name" value="Leu-rich_rpt_typical-subtyp"/>
</dbReference>
<gene>
    <name evidence="5" type="ORF">SNE40_021459</name>
</gene>